<dbReference type="Proteomes" id="UP000317318">
    <property type="component" value="Chromosome"/>
</dbReference>
<evidence type="ECO:0000313" key="2">
    <source>
        <dbReference type="Proteomes" id="UP000317318"/>
    </source>
</evidence>
<accession>A0A517R3J4</accession>
<reference evidence="1 2" key="1">
    <citation type="submission" date="2019-02" db="EMBL/GenBank/DDBJ databases">
        <title>Deep-cultivation of Planctomycetes and their phenomic and genomic characterization uncovers novel biology.</title>
        <authorList>
            <person name="Wiegand S."/>
            <person name="Jogler M."/>
            <person name="Boedeker C."/>
            <person name="Pinto D."/>
            <person name="Vollmers J."/>
            <person name="Rivas-Marin E."/>
            <person name="Kohn T."/>
            <person name="Peeters S.H."/>
            <person name="Heuer A."/>
            <person name="Rast P."/>
            <person name="Oberbeckmann S."/>
            <person name="Bunk B."/>
            <person name="Jeske O."/>
            <person name="Meyerdierks A."/>
            <person name="Storesund J.E."/>
            <person name="Kallscheuer N."/>
            <person name="Luecker S."/>
            <person name="Lage O.M."/>
            <person name="Pohl T."/>
            <person name="Merkel B.J."/>
            <person name="Hornburger P."/>
            <person name="Mueller R.-W."/>
            <person name="Bruemmer F."/>
            <person name="Labrenz M."/>
            <person name="Spormann A.M."/>
            <person name="Op den Camp H."/>
            <person name="Overmann J."/>
            <person name="Amann R."/>
            <person name="Jetten M.S.M."/>
            <person name="Mascher T."/>
            <person name="Medema M.H."/>
            <person name="Devos D.P."/>
            <person name="Kaster A.-K."/>
            <person name="Ovreas L."/>
            <person name="Rohde M."/>
            <person name="Galperin M.Y."/>
            <person name="Jogler C."/>
        </authorList>
    </citation>
    <scope>NUCLEOTIDE SEQUENCE [LARGE SCALE GENOMIC DNA]</scope>
    <source>
        <strain evidence="1 2">Pan189</strain>
    </source>
</reference>
<organism evidence="1 2">
    <name type="scientific">Stratiformator vulcanicus</name>
    <dbReference type="NCBI Taxonomy" id="2527980"/>
    <lineage>
        <taxon>Bacteria</taxon>
        <taxon>Pseudomonadati</taxon>
        <taxon>Planctomycetota</taxon>
        <taxon>Planctomycetia</taxon>
        <taxon>Planctomycetales</taxon>
        <taxon>Planctomycetaceae</taxon>
        <taxon>Stratiformator</taxon>
    </lineage>
</organism>
<dbReference type="AlphaFoldDB" id="A0A517R3J4"/>
<name>A0A517R3J4_9PLAN</name>
<gene>
    <name evidence="1" type="ORF">Pan189_27960</name>
</gene>
<keyword evidence="2" id="KW-1185">Reference proteome</keyword>
<dbReference type="EMBL" id="CP036268">
    <property type="protein sequence ID" value="QDT38403.1"/>
    <property type="molecule type" value="Genomic_DNA"/>
</dbReference>
<evidence type="ECO:0000313" key="1">
    <source>
        <dbReference type="EMBL" id="QDT38403.1"/>
    </source>
</evidence>
<dbReference type="KEGG" id="svp:Pan189_27960"/>
<sequence length="100" mass="11604">MFRFLPNFIMPESRKENSKNKPVKKFQLRGISASIFENRSEKGSPFHKVSITRTYKDGDEFKTTGSFGRDDLPLVEALARQSWFEILKREAKARSSSDEE</sequence>
<proteinExistence type="predicted"/>
<protein>
    <submittedName>
        <fullName evidence="1">Uncharacterized protein</fullName>
    </submittedName>
</protein>